<evidence type="ECO:0000313" key="3">
    <source>
        <dbReference type="Proteomes" id="UP000091820"/>
    </source>
</evidence>
<organism evidence="2 3">
    <name type="scientific">Glossina brevipalpis</name>
    <dbReference type="NCBI Taxonomy" id="37001"/>
    <lineage>
        <taxon>Eukaryota</taxon>
        <taxon>Metazoa</taxon>
        <taxon>Ecdysozoa</taxon>
        <taxon>Arthropoda</taxon>
        <taxon>Hexapoda</taxon>
        <taxon>Insecta</taxon>
        <taxon>Pterygota</taxon>
        <taxon>Neoptera</taxon>
        <taxon>Endopterygota</taxon>
        <taxon>Diptera</taxon>
        <taxon>Brachycera</taxon>
        <taxon>Muscomorpha</taxon>
        <taxon>Hippoboscoidea</taxon>
        <taxon>Glossinidae</taxon>
        <taxon>Glossina</taxon>
    </lineage>
</organism>
<dbReference type="Proteomes" id="UP000091820">
    <property type="component" value="Unassembled WGS sequence"/>
</dbReference>
<dbReference type="PANTHER" id="PTHR34180">
    <property type="entry name" value="PEPTIDASE C45"/>
    <property type="match status" value="1"/>
</dbReference>
<dbReference type="InterPro" id="IPR047794">
    <property type="entry name" value="C45_proenzyme-like"/>
</dbReference>
<keyword evidence="3" id="KW-1185">Reference proteome</keyword>
<accession>A0A1A9X5K0</accession>
<dbReference type="Gene3D" id="3.60.60.10">
    <property type="entry name" value="Penicillin V Acylase, Chain A"/>
    <property type="match status" value="1"/>
</dbReference>
<evidence type="ECO:0000259" key="1">
    <source>
        <dbReference type="Pfam" id="PF03417"/>
    </source>
</evidence>
<dbReference type="InterPro" id="IPR047801">
    <property type="entry name" value="Peptidase_C45"/>
</dbReference>
<dbReference type="EnsemblMetazoa" id="GBRI045015-RA">
    <property type="protein sequence ID" value="GBRI045015-PA"/>
    <property type="gene ID" value="GBRI045015"/>
</dbReference>
<reference evidence="2" key="2">
    <citation type="submission" date="2020-05" db="UniProtKB">
        <authorList>
            <consortium name="EnsemblMetazoa"/>
        </authorList>
    </citation>
    <scope>IDENTIFICATION</scope>
    <source>
        <strain evidence="2">IAEA</strain>
    </source>
</reference>
<feature type="domain" description="Peptidase C45 hydrolase" evidence="1">
    <location>
        <begin position="29"/>
        <end position="275"/>
    </location>
</feature>
<proteinExistence type="predicted"/>
<dbReference type="Pfam" id="PF03417">
    <property type="entry name" value="AAT"/>
    <property type="match status" value="1"/>
</dbReference>
<dbReference type="AlphaFoldDB" id="A0A1A9X5K0"/>
<name>A0A1A9X5K0_9MUSC</name>
<sequence length="288" mass="32318">MDDILPQSLKYLNSTPKKQAVGCSSIILNGQKDRVLAHTEDALTATLNHYYFVVAHIINDTPQGKYNVKEERFMSLCYAGHLPGYTMNYNHHGLVFSINTLSAEVLRSGKTPRHFITRALLGTENFEQALKVLKDEGVGAGDGCSINLTFLNDSSSDCYNIEMAPALGTDKESRLDIKKIFRCNFNCHANKYERIKIEQANQIMIDSSISRMNTFMACDPPKTKQDVINMLGDTSGGPHCVFRENLCMDEEVKTIAVGVFDLNEKTFALYSDNPRHHEPHVILPLILK</sequence>
<evidence type="ECO:0000313" key="2">
    <source>
        <dbReference type="EnsemblMetazoa" id="GBRI045015-PA"/>
    </source>
</evidence>
<dbReference type="STRING" id="37001.A0A1A9X5K0"/>
<dbReference type="NCBIfam" id="NF040521">
    <property type="entry name" value="C45_proenzyme"/>
    <property type="match status" value="1"/>
</dbReference>
<reference evidence="3" key="1">
    <citation type="submission" date="2014-03" db="EMBL/GenBank/DDBJ databases">
        <authorList>
            <person name="Aksoy S."/>
            <person name="Warren W."/>
            <person name="Wilson R.K."/>
        </authorList>
    </citation>
    <scope>NUCLEOTIDE SEQUENCE [LARGE SCALE GENOMIC DNA]</scope>
    <source>
        <strain evidence="3">IAEA</strain>
    </source>
</reference>
<dbReference type="VEuPathDB" id="VectorBase:GBRI045015"/>
<dbReference type="InterPro" id="IPR005079">
    <property type="entry name" value="Peptidase_C45_hydrolase"/>
</dbReference>
<protein>
    <recommendedName>
        <fullName evidence="1">Peptidase C45 hydrolase domain-containing protein</fullName>
    </recommendedName>
</protein>
<dbReference type="PANTHER" id="PTHR34180:SF1">
    <property type="entry name" value="BETA-ALANYL-DOPAMINE_CARCININE HYDROLASE"/>
    <property type="match status" value="1"/>
</dbReference>